<gene>
    <name evidence="3" type="ORF">PVAND_017678</name>
</gene>
<proteinExistence type="predicted"/>
<accession>A0A9J6B8Q9</accession>
<dbReference type="PANTHER" id="PTHR46536:SF3">
    <property type="entry name" value="ARF7 EFFECTOR PROTEIN C-TERMINAL DOMAIN-CONTAINING PROTEIN"/>
    <property type="match status" value="1"/>
</dbReference>
<feature type="region of interest" description="Disordered" evidence="1">
    <location>
        <begin position="1"/>
        <end position="32"/>
    </location>
</feature>
<evidence type="ECO:0000256" key="1">
    <source>
        <dbReference type="SAM" id="MobiDB-lite"/>
    </source>
</evidence>
<evidence type="ECO:0000259" key="2">
    <source>
        <dbReference type="Pfam" id="PF14949"/>
    </source>
</evidence>
<organism evidence="3 4">
    <name type="scientific">Polypedilum vanderplanki</name>
    <name type="common">Sleeping chironomid midge</name>
    <dbReference type="NCBI Taxonomy" id="319348"/>
    <lineage>
        <taxon>Eukaryota</taxon>
        <taxon>Metazoa</taxon>
        <taxon>Ecdysozoa</taxon>
        <taxon>Arthropoda</taxon>
        <taxon>Hexapoda</taxon>
        <taxon>Insecta</taxon>
        <taxon>Pterygota</taxon>
        <taxon>Neoptera</taxon>
        <taxon>Endopterygota</taxon>
        <taxon>Diptera</taxon>
        <taxon>Nematocera</taxon>
        <taxon>Chironomoidea</taxon>
        <taxon>Chironomidae</taxon>
        <taxon>Chironominae</taxon>
        <taxon>Polypedilum</taxon>
        <taxon>Polypedilum</taxon>
    </lineage>
</organism>
<dbReference type="Pfam" id="PF14949">
    <property type="entry name" value="ARF7EP_C"/>
    <property type="match status" value="1"/>
</dbReference>
<dbReference type="AlphaFoldDB" id="A0A9J6B8Q9"/>
<comment type="caution">
    <text evidence="3">The sequence shown here is derived from an EMBL/GenBank/DDBJ whole genome shotgun (WGS) entry which is preliminary data.</text>
</comment>
<reference evidence="3" key="1">
    <citation type="submission" date="2021-03" db="EMBL/GenBank/DDBJ databases">
        <title>Chromosome level genome of the anhydrobiotic midge Polypedilum vanderplanki.</title>
        <authorList>
            <person name="Yoshida Y."/>
            <person name="Kikawada T."/>
            <person name="Gusev O."/>
        </authorList>
    </citation>
    <scope>NUCLEOTIDE SEQUENCE</scope>
    <source>
        <strain evidence="3">NIAS01</strain>
        <tissue evidence="3">Whole body or cell culture</tissue>
    </source>
</reference>
<dbReference type="EMBL" id="JADBJN010000107">
    <property type="protein sequence ID" value="KAG5666114.1"/>
    <property type="molecule type" value="Genomic_DNA"/>
</dbReference>
<feature type="compositionally biased region" description="Polar residues" evidence="1">
    <location>
        <begin position="1"/>
        <end position="25"/>
    </location>
</feature>
<sequence>METARKSTSLRSNIFSPITTRNGTRVQPRKPQQLLINENSMRPSNSISYDSQGRIRGSQEDICDCMDTTCLGCHFECERCKSKKCGPSCRVNRRYTYETIVIDGTDRCVRNPKLIV</sequence>
<dbReference type="Proteomes" id="UP001107558">
    <property type="component" value="Unassembled WGS sequence"/>
</dbReference>
<dbReference type="PANTHER" id="PTHR46536">
    <property type="entry name" value="ARL14 EFFECTOR PROTEIN"/>
    <property type="match status" value="1"/>
</dbReference>
<keyword evidence="4" id="KW-1185">Reference proteome</keyword>
<dbReference type="InterPro" id="IPR029264">
    <property type="entry name" value="ARF7EP_C"/>
</dbReference>
<evidence type="ECO:0000313" key="4">
    <source>
        <dbReference type="Proteomes" id="UP001107558"/>
    </source>
</evidence>
<name>A0A9J6B8Q9_POLVA</name>
<protein>
    <recommendedName>
        <fullName evidence="2">ARF7 effector protein C-terminal domain-containing protein</fullName>
    </recommendedName>
</protein>
<feature type="domain" description="ARF7 effector protein C-terminal" evidence="2">
    <location>
        <begin position="27"/>
        <end position="102"/>
    </location>
</feature>
<dbReference type="OrthoDB" id="5984406at2759"/>
<evidence type="ECO:0000313" key="3">
    <source>
        <dbReference type="EMBL" id="KAG5666114.1"/>
    </source>
</evidence>